<feature type="DNA-binding region" description="Homeobox" evidence="5">
    <location>
        <begin position="169"/>
        <end position="228"/>
    </location>
</feature>
<feature type="compositionally biased region" description="Low complexity" evidence="7">
    <location>
        <begin position="148"/>
        <end position="168"/>
    </location>
</feature>
<dbReference type="InterPro" id="IPR001356">
    <property type="entry name" value="HD"/>
</dbReference>
<dbReference type="GO" id="GO:0005634">
    <property type="term" value="C:nucleus"/>
    <property type="evidence" value="ECO:0007669"/>
    <property type="project" value="UniProtKB-SubCell"/>
</dbReference>
<feature type="compositionally biased region" description="Polar residues" evidence="7">
    <location>
        <begin position="135"/>
        <end position="147"/>
    </location>
</feature>
<dbReference type="GO" id="GO:0000978">
    <property type="term" value="F:RNA polymerase II cis-regulatory region sequence-specific DNA binding"/>
    <property type="evidence" value="ECO:0007669"/>
    <property type="project" value="TreeGrafter"/>
</dbReference>
<dbReference type="PANTHER" id="PTHR24324">
    <property type="entry name" value="HOMEOBOX PROTEIN HHEX"/>
    <property type="match status" value="1"/>
</dbReference>
<dbReference type="Proteomes" id="UP000789375">
    <property type="component" value="Unassembled WGS sequence"/>
</dbReference>
<evidence type="ECO:0000256" key="6">
    <source>
        <dbReference type="RuleBase" id="RU000682"/>
    </source>
</evidence>
<dbReference type="SUPFAM" id="SSF46689">
    <property type="entry name" value="Homeodomain-like"/>
    <property type="match status" value="1"/>
</dbReference>
<dbReference type="GO" id="GO:0000981">
    <property type="term" value="F:DNA-binding transcription factor activity, RNA polymerase II-specific"/>
    <property type="evidence" value="ECO:0007669"/>
    <property type="project" value="InterPro"/>
</dbReference>
<sequence>MTDYMLGERSSKRPFFGSTNPSNYFDVDDDDEQYFAFSKAASDSGGYSMVGLTNPSSSIMPNGPHHTLNDNKDASVMDTSASSVNTLSNNCNASHNPTLDDVKLNAPINNKGTSANADVTNVTCKAEPSSKETTELNNKIGKSNSVKSPSTASSSQPTTTAPQQPSSTNNKKRTRATPEQLAILEDTFKTNTSPNSKVREALAEKVNMSERSIQIWFQNRRAKMKAMQKRAHLMINQDTMGHHFMACMPGYGHNLFPYRMPIHQRIALPRSYSASDLTLNNVNALGMRSAPNSAGLGITVPQVPQGFWPSGPLTAPIPLTTSEHLMNGFPFSANPLVTAQQQTQSQRFPISPNASPNSNAMNVNSAQGLRLVVNPNNGIPIKMNDQSSISPQPQQFTPPQEFLTPAFNNNNNQMASVISCETLTIGSWRRILTMSSMSLPNDLLCYYTLPQNIFTYNITNENTQFKMEFPLSDIFSVEFRPIDEVHSQIAIEVKNPPSFYMEAPHGGWNMCKDFTEDRQATRNRRHVLKGRSVVMKPQLIRLMQVDQNLAKVVTILDIPAPTDPLSPDMAEDDIMINNNGQQNPPRRSSFPVSGSIANHVQYAEPQKGNIKPDMNLLNQMVRVQRRSASAPLSPSDENRNSSLGIPMSQQNLQIDTSTNFLEMFKAEVNHSSPEFCSSPMELNSSPSTPLDVFDNSPALMDSSPLLNQDPFVSLPSHNLSNLTMDSVTSTLLSDEQVAAAMVTFAPPMNGHDLQNVSNEDFANMFNMSSGSDTASDVSEFLTFNENIHGNDNYGSNTMNLDTAWVGDVAYC</sequence>
<dbReference type="InterPro" id="IPR017970">
    <property type="entry name" value="Homeobox_CS"/>
</dbReference>
<keyword evidence="4 5" id="KW-0539">Nucleus</keyword>
<feature type="region of interest" description="Disordered" evidence="7">
    <location>
        <begin position="126"/>
        <end position="176"/>
    </location>
</feature>
<reference evidence="9" key="1">
    <citation type="submission" date="2021-06" db="EMBL/GenBank/DDBJ databases">
        <authorList>
            <person name="Kallberg Y."/>
            <person name="Tangrot J."/>
            <person name="Rosling A."/>
        </authorList>
    </citation>
    <scope>NUCLEOTIDE SEQUENCE</scope>
    <source>
        <strain evidence="9">87-6 pot B 2015</strain>
    </source>
</reference>
<accession>A0A9N8ZNF3</accession>
<evidence type="ECO:0000256" key="4">
    <source>
        <dbReference type="ARBA" id="ARBA00023242"/>
    </source>
</evidence>
<feature type="domain" description="Homeobox" evidence="8">
    <location>
        <begin position="167"/>
        <end position="227"/>
    </location>
</feature>
<dbReference type="InterPro" id="IPR051000">
    <property type="entry name" value="Homeobox_DNA-bind_prot"/>
</dbReference>
<evidence type="ECO:0000256" key="5">
    <source>
        <dbReference type="PROSITE-ProRule" id="PRU00108"/>
    </source>
</evidence>
<feature type="region of interest" description="Disordered" evidence="7">
    <location>
        <begin position="625"/>
        <end position="647"/>
    </location>
</feature>
<comment type="subcellular location">
    <subcellularLocation>
        <location evidence="1 5 6">Nucleus</location>
    </subcellularLocation>
</comment>
<dbReference type="GO" id="GO:0030154">
    <property type="term" value="P:cell differentiation"/>
    <property type="evidence" value="ECO:0007669"/>
    <property type="project" value="TreeGrafter"/>
</dbReference>
<organism evidence="9 10">
    <name type="scientific">Funneliformis mosseae</name>
    <name type="common">Endomycorrhizal fungus</name>
    <name type="synonym">Glomus mosseae</name>
    <dbReference type="NCBI Taxonomy" id="27381"/>
    <lineage>
        <taxon>Eukaryota</taxon>
        <taxon>Fungi</taxon>
        <taxon>Fungi incertae sedis</taxon>
        <taxon>Mucoromycota</taxon>
        <taxon>Glomeromycotina</taxon>
        <taxon>Glomeromycetes</taxon>
        <taxon>Glomerales</taxon>
        <taxon>Glomeraceae</taxon>
        <taxon>Funneliformis</taxon>
    </lineage>
</organism>
<gene>
    <name evidence="9" type="ORF">FMOSSE_LOCUS4056</name>
</gene>
<dbReference type="PROSITE" id="PS00027">
    <property type="entry name" value="HOMEOBOX_1"/>
    <property type="match status" value="1"/>
</dbReference>
<dbReference type="PROSITE" id="PS50071">
    <property type="entry name" value="HOMEOBOX_2"/>
    <property type="match status" value="1"/>
</dbReference>
<keyword evidence="2 5" id="KW-0238">DNA-binding</keyword>
<keyword evidence="3 5" id="KW-0371">Homeobox</keyword>
<dbReference type="InterPro" id="IPR057939">
    <property type="entry name" value="TRF2_HOY1_PH"/>
</dbReference>
<evidence type="ECO:0000256" key="1">
    <source>
        <dbReference type="ARBA" id="ARBA00004123"/>
    </source>
</evidence>
<protein>
    <submittedName>
        <fullName evidence="9">16651_t:CDS:1</fullName>
    </submittedName>
</protein>
<evidence type="ECO:0000259" key="8">
    <source>
        <dbReference type="PROSITE" id="PS50071"/>
    </source>
</evidence>
<evidence type="ECO:0000256" key="7">
    <source>
        <dbReference type="SAM" id="MobiDB-lite"/>
    </source>
</evidence>
<dbReference type="Pfam" id="PF24818">
    <property type="entry name" value="PH_TRF2_HOY1"/>
    <property type="match status" value="1"/>
</dbReference>
<dbReference type="SMART" id="SM00389">
    <property type="entry name" value="HOX"/>
    <property type="match status" value="1"/>
</dbReference>
<evidence type="ECO:0000313" key="10">
    <source>
        <dbReference type="Proteomes" id="UP000789375"/>
    </source>
</evidence>
<evidence type="ECO:0000256" key="2">
    <source>
        <dbReference type="ARBA" id="ARBA00023125"/>
    </source>
</evidence>
<keyword evidence="10" id="KW-1185">Reference proteome</keyword>
<dbReference type="CDD" id="cd00086">
    <property type="entry name" value="homeodomain"/>
    <property type="match status" value="1"/>
</dbReference>
<dbReference type="EMBL" id="CAJVPP010000655">
    <property type="protein sequence ID" value="CAG8501385.1"/>
    <property type="molecule type" value="Genomic_DNA"/>
</dbReference>
<dbReference type="PANTHER" id="PTHR24324:SF5">
    <property type="entry name" value="HEMATOPOIETICALLY-EXPRESSED HOMEOBOX PROTEIN HHEX"/>
    <property type="match status" value="1"/>
</dbReference>
<dbReference type="Pfam" id="PF00046">
    <property type="entry name" value="Homeodomain"/>
    <property type="match status" value="1"/>
</dbReference>
<feature type="region of interest" description="Disordered" evidence="7">
    <location>
        <begin position="1"/>
        <end position="22"/>
    </location>
</feature>
<dbReference type="InterPro" id="IPR009057">
    <property type="entry name" value="Homeodomain-like_sf"/>
</dbReference>
<proteinExistence type="predicted"/>
<name>A0A9N8ZNF3_FUNMO</name>
<evidence type="ECO:0000256" key="3">
    <source>
        <dbReference type="ARBA" id="ARBA00023155"/>
    </source>
</evidence>
<dbReference type="AlphaFoldDB" id="A0A9N8ZNF3"/>
<evidence type="ECO:0000313" key="9">
    <source>
        <dbReference type="EMBL" id="CAG8501385.1"/>
    </source>
</evidence>
<dbReference type="Gene3D" id="1.10.10.60">
    <property type="entry name" value="Homeodomain-like"/>
    <property type="match status" value="1"/>
</dbReference>
<comment type="caution">
    <text evidence="9">The sequence shown here is derived from an EMBL/GenBank/DDBJ whole genome shotgun (WGS) entry which is preliminary data.</text>
</comment>